<keyword evidence="2" id="KW-1185">Reference proteome</keyword>
<dbReference type="Proteomes" id="UP000693946">
    <property type="component" value="Linkage Group LG7"/>
</dbReference>
<gene>
    <name evidence="1" type="ORF">JOB18_006301</name>
</gene>
<name>A0AAV6Q297_SOLSE</name>
<comment type="caution">
    <text evidence="1">The sequence shown here is derived from an EMBL/GenBank/DDBJ whole genome shotgun (WGS) entry which is preliminary data.</text>
</comment>
<organism evidence="1 2">
    <name type="scientific">Solea senegalensis</name>
    <name type="common">Senegalese sole</name>
    <dbReference type="NCBI Taxonomy" id="28829"/>
    <lineage>
        <taxon>Eukaryota</taxon>
        <taxon>Metazoa</taxon>
        <taxon>Chordata</taxon>
        <taxon>Craniata</taxon>
        <taxon>Vertebrata</taxon>
        <taxon>Euteleostomi</taxon>
        <taxon>Actinopterygii</taxon>
        <taxon>Neopterygii</taxon>
        <taxon>Teleostei</taxon>
        <taxon>Neoteleostei</taxon>
        <taxon>Acanthomorphata</taxon>
        <taxon>Carangaria</taxon>
        <taxon>Pleuronectiformes</taxon>
        <taxon>Pleuronectoidei</taxon>
        <taxon>Soleidae</taxon>
        <taxon>Solea</taxon>
    </lineage>
</organism>
<evidence type="ECO:0000313" key="1">
    <source>
        <dbReference type="EMBL" id="KAG7481835.1"/>
    </source>
</evidence>
<reference evidence="1 2" key="1">
    <citation type="journal article" date="2021" name="Sci. Rep.">
        <title>Chromosome anchoring in Senegalese sole (Solea senegalensis) reveals sex-associated markers and genome rearrangements in flatfish.</title>
        <authorList>
            <person name="Guerrero-Cozar I."/>
            <person name="Gomez-Garrido J."/>
            <person name="Berbel C."/>
            <person name="Martinez-Blanch J.F."/>
            <person name="Alioto T."/>
            <person name="Claros M.G."/>
            <person name="Gagnaire P.A."/>
            <person name="Manchado M."/>
        </authorList>
    </citation>
    <scope>NUCLEOTIDE SEQUENCE [LARGE SCALE GENOMIC DNA]</scope>
    <source>
        <strain evidence="1">Sse05_10M</strain>
    </source>
</reference>
<accession>A0AAV6Q297</accession>
<proteinExistence type="predicted"/>
<dbReference type="EMBL" id="JAGKHQ010000019">
    <property type="protein sequence ID" value="KAG7481835.1"/>
    <property type="molecule type" value="Genomic_DNA"/>
</dbReference>
<dbReference type="AlphaFoldDB" id="A0AAV6Q297"/>
<evidence type="ECO:0000313" key="2">
    <source>
        <dbReference type="Proteomes" id="UP000693946"/>
    </source>
</evidence>
<protein>
    <submittedName>
        <fullName evidence="1">Uncharacterized protein</fullName>
    </submittedName>
</protein>
<sequence>MGSSLQPALLKRLLKWITNEEESICRKTNTDYMLPLNALFTILSFMTRRHLKVGPVSPIINYLTPTLLTKDMKSPTVPQTLHGADGVSFTRSGFSRQKTDI</sequence>